<proteinExistence type="predicted"/>
<accession>A0A2H0KB67</accession>
<dbReference type="EMBL" id="PCVG01000048">
    <property type="protein sequence ID" value="PIQ68479.1"/>
    <property type="molecule type" value="Genomic_DNA"/>
</dbReference>
<name>A0A2H0KB67_9BACT</name>
<evidence type="ECO:0000313" key="2">
    <source>
        <dbReference type="EMBL" id="PIQ68479.1"/>
    </source>
</evidence>
<feature type="transmembrane region" description="Helical" evidence="1">
    <location>
        <begin position="12"/>
        <end position="31"/>
    </location>
</feature>
<keyword evidence="1" id="KW-0812">Transmembrane</keyword>
<dbReference type="InterPro" id="IPR014717">
    <property type="entry name" value="Transl_elong_EF1B/ribsomal_bS6"/>
</dbReference>
<evidence type="ECO:0000313" key="3">
    <source>
        <dbReference type="Proteomes" id="UP000229342"/>
    </source>
</evidence>
<dbReference type="AlphaFoldDB" id="A0A2H0KB67"/>
<evidence type="ECO:0000256" key="1">
    <source>
        <dbReference type="SAM" id="Phobius"/>
    </source>
</evidence>
<sequence>MLVIKSKSKEFLLLALLLNIGAYVLLGFLFMQIKSANERTSTLLNQVASQSNEEDALKALKALVQETAPLHTKLDTYFVSPEGVADFIDLLESIGRKVGVAVNISSVEKKSTAQSTEVEVLSLRLSGSGSWEDVVRFLGILEFLPYQITIGQLVFSRTQDEWRIDLTMSVLKEK</sequence>
<organism evidence="2 3">
    <name type="scientific">Candidatus Taylorbacteria bacterium CG11_big_fil_rev_8_21_14_0_20_46_11</name>
    <dbReference type="NCBI Taxonomy" id="1975025"/>
    <lineage>
        <taxon>Bacteria</taxon>
        <taxon>Candidatus Tayloriibacteriota</taxon>
    </lineage>
</organism>
<protein>
    <submittedName>
        <fullName evidence="2">Uncharacterized protein</fullName>
    </submittedName>
</protein>
<keyword evidence="1" id="KW-1133">Transmembrane helix</keyword>
<dbReference type="Gene3D" id="3.30.70.60">
    <property type="match status" value="1"/>
</dbReference>
<dbReference type="Proteomes" id="UP000229342">
    <property type="component" value="Unassembled WGS sequence"/>
</dbReference>
<reference evidence="2 3" key="1">
    <citation type="submission" date="2017-09" db="EMBL/GenBank/DDBJ databases">
        <title>Depth-based differentiation of microbial function through sediment-hosted aquifers and enrichment of novel symbionts in the deep terrestrial subsurface.</title>
        <authorList>
            <person name="Probst A.J."/>
            <person name="Ladd B."/>
            <person name="Jarett J.K."/>
            <person name="Geller-Mcgrath D.E."/>
            <person name="Sieber C.M."/>
            <person name="Emerson J.B."/>
            <person name="Anantharaman K."/>
            <person name="Thomas B.C."/>
            <person name="Malmstrom R."/>
            <person name="Stieglmeier M."/>
            <person name="Klingl A."/>
            <person name="Woyke T."/>
            <person name="Ryan C.M."/>
            <person name="Banfield J.F."/>
        </authorList>
    </citation>
    <scope>NUCLEOTIDE SEQUENCE [LARGE SCALE GENOMIC DNA]</scope>
    <source>
        <strain evidence="2">CG11_big_fil_rev_8_21_14_0_20_46_11</strain>
    </source>
</reference>
<keyword evidence="1" id="KW-0472">Membrane</keyword>
<gene>
    <name evidence="2" type="ORF">COV91_03860</name>
</gene>
<comment type="caution">
    <text evidence="2">The sequence shown here is derived from an EMBL/GenBank/DDBJ whole genome shotgun (WGS) entry which is preliminary data.</text>
</comment>